<protein>
    <recommendedName>
        <fullName evidence="3">SalK</fullName>
    </recommendedName>
</protein>
<evidence type="ECO:0008006" key="3">
    <source>
        <dbReference type="Google" id="ProtNLM"/>
    </source>
</evidence>
<dbReference type="Proteomes" id="UP000283832">
    <property type="component" value="Unassembled WGS sequence"/>
</dbReference>
<gene>
    <name evidence="1" type="ORF">D2L64_17300</name>
</gene>
<proteinExistence type="predicted"/>
<name>A0A418MSG4_9ACTN</name>
<dbReference type="AlphaFoldDB" id="A0A418MSG4"/>
<reference evidence="1 2" key="1">
    <citation type="submission" date="2018-08" db="EMBL/GenBank/DDBJ databases">
        <title>Jishengella sp. nov., isolated from a root of Azadirachta indica A. Juss. var. siamensis Valenton.</title>
        <authorList>
            <person name="Kuncharoen N."/>
            <person name="Tanasupawat S."/>
            <person name="Kudo T."/>
            <person name="Ohkuma M."/>
        </authorList>
    </citation>
    <scope>NUCLEOTIDE SEQUENCE [LARGE SCALE GENOMIC DNA]</scope>
    <source>
        <strain evidence="1 2">AZ1-13</strain>
    </source>
</reference>
<dbReference type="OrthoDB" id="157052at2"/>
<accession>A0A418MSG4</accession>
<dbReference type="NCBIfam" id="NF047719">
    <property type="entry name" value="SCO6745_fam_HTH"/>
    <property type="match status" value="1"/>
</dbReference>
<keyword evidence="2" id="KW-1185">Reference proteome</keyword>
<dbReference type="InterPro" id="IPR054058">
    <property type="entry name" value="HTH_67"/>
</dbReference>
<dbReference type="Pfam" id="PF21863">
    <property type="entry name" value="HTH_67"/>
    <property type="match status" value="1"/>
</dbReference>
<sequence>MEVRVPALDDPGQVARLFWTCYEPVHAVTYFHPRARAAYEAAGLRGYWRGYFAGRAAPLGPVGPAPVLAAFFTFAPHMVSRALPAVWQLAGPEQALRARLTGAVQGLAELTYELPERHLAEAAELIEAAAGAVGVAYGRVLGAANAALPRGDYPLARLWQSATTLREHRGDGHVAALVAADLDPVETLAWRVASGMPAQNLLGRGWSEQEWTRARDRLAARGWLTTRPHLPAAESPGTPTEHGRAAFRAIEETTDNAAARPWQALAPESRRRLHTLLTPVAHAAHRVIPAENPIGLPTPQS</sequence>
<comment type="caution">
    <text evidence="1">The sequence shown here is derived from an EMBL/GenBank/DDBJ whole genome shotgun (WGS) entry which is preliminary data.</text>
</comment>
<evidence type="ECO:0000313" key="2">
    <source>
        <dbReference type="Proteomes" id="UP000283832"/>
    </source>
</evidence>
<dbReference type="EMBL" id="QXEC01000016">
    <property type="protein sequence ID" value="RIV37108.1"/>
    <property type="molecule type" value="Genomic_DNA"/>
</dbReference>
<evidence type="ECO:0000313" key="1">
    <source>
        <dbReference type="EMBL" id="RIV37108.1"/>
    </source>
</evidence>
<organism evidence="1 2">
    <name type="scientific">Micromonospora radicis</name>
    <dbReference type="NCBI Taxonomy" id="1894971"/>
    <lineage>
        <taxon>Bacteria</taxon>
        <taxon>Bacillati</taxon>
        <taxon>Actinomycetota</taxon>
        <taxon>Actinomycetes</taxon>
        <taxon>Micromonosporales</taxon>
        <taxon>Micromonosporaceae</taxon>
        <taxon>Micromonospora</taxon>
    </lineage>
</organism>